<dbReference type="Gene3D" id="1.10.630.10">
    <property type="entry name" value="Cytochrome P450"/>
    <property type="match status" value="1"/>
</dbReference>
<dbReference type="InterPro" id="IPR017972">
    <property type="entry name" value="Cyt_P450_CS"/>
</dbReference>
<dbReference type="PRINTS" id="PR00385">
    <property type="entry name" value="P450"/>
</dbReference>
<evidence type="ECO:0000313" key="10">
    <source>
        <dbReference type="Proteomes" id="UP001161247"/>
    </source>
</evidence>
<dbReference type="GO" id="GO:0020037">
    <property type="term" value="F:heme binding"/>
    <property type="evidence" value="ECO:0007669"/>
    <property type="project" value="InterPro"/>
</dbReference>
<dbReference type="Proteomes" id="UP001161247">
    <property type="component" value="Chromosome 2"/>
</dbReference>
<evidence type="ECO:0000256" key="7">
    <source>
        <dbReference type="PIRSR" id="PIRSR602401-1"/>
    </source>
</evidence>
<dbReference type="Pfam" id="PF00067">
    <property type="entry name" value="p450"/>
    <property type="match status" value="1"/>
</dbReference>
<keyword evidence="5 7" id="KW-0408">Iron</keyword>
<proteinExistence type="inferred from homology"/>
<evidence type="ECO:0000256" key="4">
    <source>
        <dbReference type="ARBA" id="ARBA00023002"/>
    </source>
</evidence>
<evidence type="ECO:0000256" key="3">
    <source>
        <dbReference type="ARBA" id="ARBA00022723"/>
    </source>
</evidence>
<protein>
    <submittedName>
        <fullName evidence="9">OLC1v1030435C2</fullName>
    </submittedName>
</protein>
<dbReference type="GO" id="GO:0009821">
    <property type="term" value="P:alkaloid biosynthetic process"/>
    <property type="evidence" value="ECO:0007669"/>
    <property type="project" value="UniProtKB-ARBA"/>
</dbReference>
<dbReference type="EMBL" id="OX459119">
    <property type="protein sequence ID" value="CAI9094657.1"/>
    <property type="molecule type" value="Genomic_DNA"/>
</dbReference>
<dbReference type="PROSITE" id="PS00086">
    <property type="entry name" value="CYTOCHROME_P450"/>
    <property type="match status" value="1"/>
</dbReference>
<dbReference type="PRINTS" id="PR00463">
    <property type="entry name" value="EP450I"/>
</dbReference>
<dbReference type="InterPro" id="IPR001128">
    <property type="entry name" value="Cyt_P450"/>
</dbReference>
<evidence type="ECO:0000256" key="6">
    <source>
        <dbReference type="ARBA" id="ARBA00023033"/>
    </source>
</evidence>
<feature type="binding site" description="axial binding residue" evidence="7">
    <location>
        <position position="436"/>
    </location>
    <ligand>
        <name>heme</name>
        <dbReference type="ChEBI" id="CHEBI:30413"/>
    </ligand>
    <ligandPart>
        <name>Fe</name>
        <dbReference type="ChEBI" id="CHEBI:18248"/>
    </ligandPart>
</feature>
<gene>
    <name evidence="9" type="ORF">OLC1_LOCUS5772</name>
</gene>
<dbReference type="FunFam" id="1.10.630.10:FF:000043">
    <property type="entry name" value="Cytochrome P450 99A2"/>
    <property type="match status" value="1"/>
</dbReference>
<name>A0AAV1CGV9_OLDCO</name>
<dbReference type="AlphaFoldDB" id="A0AAV1CGV9"/>
<dbReference type="GO" id="GO:0004497">
    <property type="term" value="F:monooxygenase activity"/>
    <property type="evidence" value="ECO:0007669"/>
    <property type="project" value="UniProtKB-KW"/>
</dbReference>
<keyword evidence="10" id="KW-1185">Reference proteome</keyword>
<evidence type="ECO:0000256" key="1">
    <source>
        <dbReference type="ARBA" id="ARBA00010617"/>
    </source>
</evidence>
<keyword evidence="4 8" id="KW-0560">Oxidoreductase</keyword>
<organism evidence="9 10">
    <name type="scientific">Oldenlandia corymbosa var. corymbosa</name>
    <dbReference type="NCBI Taxonomy" id="529605"/>
    <lineage>
        <taxon>Eukaryota</taxon>
        <taxon>Viridiplantae</taxon>
        <taxon>Streptophyta</taxon>
        <taxon>Embryophyta</taxon>
        <taxon>Tracheophyta</taxon>
        <taxon>Spermatophyta</taxon>
        <taxon>Magnoliopsida</taxon>
        <taxon>eudicotyledons</taxon>
        <taxon>Gunneridae</taxon>
        <taxon>Pentapetalae</taxon>
        <taxon>asterids</taxon>
        <taxon>lamiids</taxon>
        <taxon>Gentianales</taxon>
        <taxon>Rubiaceae</taxon>
        <taxon>Rubioideae</taxon>
        <taxon>Spermacoceae</taxon>
        <taxon>Hedyotis-Oldenlandia complex</taxon>
        <taxon>Oldenlandia</taxon>
    </lineage>
</organism>
<dbReference type="GO" id="GO:0005506">
    <property type="term" value="F:iron ion binding"/>
    <property type="evidence" value="ECO:0007669"/>
    <property type="project" value="InterPro"/>
</dbReference>
<sequence>MEIADHDREMNCLNMETFMKKLPPSPWKLPIIGHLHHLNGSPPHHALRTLCQKYGALIHLQLGEIPAIHISSPLLAKEVMRTQDVAFANRAAFLTGKIMCYDCTDIACAPYGEYWRQMRKICTLELLSAKNVRSYTWIRQDEALNLIRSIKALVGSSTPINLTEKLAQYTSSMVVRAAFGKVSKDDQNAFLKLIKESLPFASAFDISDLFPSLKILHPFLSIKGEVMEFHRKLDTVLDNIIEQYLNDNFRRSKASSSGEPGNEDLIDVLLRVKDSSEFQLPITKNNIKAVLLDVFTWGTETSSSTVEWAMAELIRHPEVMAKLQNEIRTALREKETVEEADIQELGYLKSVVKETLRLHPPVPLLVPRESREQTEIDGYIIPAKTRVLVNAWAIGRDPESWDDPESFKPERFEKSDTDFTGNHLELIPFGAGRRMCPGISFGLANVYLPLALLLYHFDWKLPNGLKPKDLDMAETVSITASRTNPLLLIATLYEPSL</sequence>
<dbReference type="SUPFAM" id="SSF48264">
    <property type="entry name" value="Cytochrome P450"/>
    <property type="match status" value="1"/>
</dbReference>
<reference evidence="9" key="1">
    <citation type="submission" date="2023-03" db="EMBL/GenBank/DDBJ databases">
        <authorList>
            <person name="Julca I."/>
        </authorList>
    </citation>
    <scope>NUCLEOTIDE SEQUENCE</scope>
</reference>
<keyword evidence="2 7" id="KW-0349">Heme</keyword>
<dbReference type="InterPro" id="IPR052306">
    <property type="entry name" value="CYP450_71D"/>
</dbReference>
<evidence type="ECO:0000256" key="2">
    <source>
        <dbReference type="ARBA" id="ARBA00022617"/>
    </source>
</evidence>
<accession>A0AAV1CGV9</accession>
<dbReference type="InterPro" id="IPR036396">
    <property type="entry name" value="Cyt_P450_sf"/>
</dbReference>
<dbReference type="GO" id="GO:0016705">
    <property type="term" value="F:oxidoreductase activity, acting on paired donors, with incorporation or reduction of molecular oxygen"/>
    <property type="evidence" value="ECO:0007669"/>
    <property type="project" value="InterPro"/>
</dbReference>
<dbReference type="PANTHER" id="PTHR47953">
    <property type="entry name" value="OS08G0105600 PROTEIN"/>
    <property type="match status" value="1"/>
</dbReference>
<keyword evidence="6 8" id="KW-0503">Monooxygenase</keyword>
<dbReference type="PANTHER" id="PTHR47953:SF16">
    <property type="entry name" value="CYTOCHROME P450 71D8"/>
    <property type="match status" value="1"/>
</dbReference>
<evidence type="ECO:0000313" key="9">
    <source>
        <dbReference type="EMBL" id="CAI9094657.1"/>
    </source>
</evidence>
<comment type="similarity">
    <text evidence="1 8">Belongs to the cytochrome P450 family.</text>
</comment>
<dbReference type="CDD" id="cd11072">
    <property type="entry name" value="CYP71-like"/>
    <property type="match status" value="1"/>
</dbReference>
<comment type="cofactor">
    <cofactor evidence="7">
        <name>heme</name>
        <dbReference type="ChEBI" id="CHEBI:30413"/>
    </cofactor>
</comment>
<dbReference type="InterPro" id="IPR002401">
    <property type="entry name" value="Cyt_P450_E_grp-I"/>
</dbReference>
<keyword evidence="3 7" id="KW-0479">Metal-binding</keyword>
<evidence type="ECO:0000256" key="5">
    <source>
        <dbReference type="ARBA" id="ARBA00023004"/>
    </source>
</evidence>
<evidence type="ECO:0000256" key="8">
    <source>
        <dbReference type="RuleBase" id="RU000461"/>
    </source>
</evidence>